<evidence type="ECO:0000259" key="4">
    <source>
        <dbReference type="Pfam" id="PF07726"/>
    </source>
</evidence>
<dbReference type="Gene3D" id="1.10.8.80">
    <property type="entry name" value="Magnesium chelatase subunit I, C-Terminal domain"/>
    <property type="match status" value="1"/>
</dbReference>
<gene>
    <name evidence="6" type="ORF">ENP47_12605</name>
</gene>
<dbReference type="SUPFAM" id="SSF52540">
    <property type="entry name" value="P-loop containing nucleoside triphosphate hydrolases"/>
    <property type="match status" value="1"/>
</dbReference>
<dbReference type="InterPro" id="IPR041628">
    <property type="entry name" value="ChlI/MoxR_AAA_lid"/>
</dbReference>
<dbReference type="GO" id="GO:0005524">
    <property type="term" value="F:ATP binding"/>
    <property type="evidence" value="ECO:0007669"/>
    <property type="project" value="UniProtKB-KW"/>
</dbReference>
<dbReference type="FunFam" id="3.40.50.300:FF:000640">
    <property type="entry name" value="MoxR family ATPase"/>
    <property type="match status" value="1"/>
</dbReference>
<feature type="domain" description="ATPase AAA-3" evidence="4">
    <location>
        <begin position="54"/>
        <end position="184"/>
    </location>
</feature>
<dbReference type="InterPro" id="IPR050764">
    <property type="entry name" value="CbbQ/NirQ/NorQ/GpvN"/>
</dbReference>
<dbReference type="Pfam" id="PF07726">
    <property type="entry name" value="AAA_3"/>
    <property type="match status" value="1"/>
</dbReference>
<sequence length="334" mass="36546">MSSPGFQPFHPLPTDRVQALQKLLLHLRDAVERVIVGKREVIELVLIAVLSGGHVLVEDVPGIGKTKLARSFCQAFGGTFRRIQFTPDLLPADVTGSLVYEPGRGAFVFHPGPVFANVILADEVNRGTPRTQSALLEAMEERQVTVERETYRLPEPFLVLATQNPIELEGTFPLPEAQLDRFAMRLSIGYPTAEDEVAMVRRFLGGDPLVELEPVTSPEELAAAIAETKRVFLGQATLDYLVTLVRRTREHEEVQLGASPRATLALARAAQAAALLAGRPFVIPDDVRRVAVPVLAHRLRLTPRAELHGLTAEALVRAVLDEVPVPVEELVEGA</sequence>
<accession>A0A7C1X292</accession>
<comment type="similarity">
    <text evidence="3">Belongs to the MoxR family.</text>
</comment>
<protein>
    <submittedName>
        <fullName evidence="6">MoxR family ATPase</fullName>
    </submittedName>
</protein>
<keyword evidence="2" id="KW-0067">ATP-binding</keyword>
<comment type="caution">
    <text evidence="6">The sequence shown here is derived from an EMBL/GenBank/DDBJ whole genome shotgun (WGS) entry which is preliminary data.</text>
</comment>
<dbReference type="InterPro" id="IPR027417">
    <property type="entry name" value="P-loop_NTPase"/>
</dbReference>
<dbReference type="PANTHER" id="PTHR42759">
    <property type="entry name" value="MOXR FAMILY PROTEIN"/>
    <property type="match status" value="1"/>
</dbReference>
<dbReference type="InterPro" id="IPR011703">
    <property type="entry name" value="ATPase_AAA-3"/>
</dbReference>
<dbReference type="Gene3D" id="3.40.50.300">
    <property type="entry name" value="P-loop containing nucleotide triphosphate hydrolases"/>
    <property type="match status" value="1"/>
</dbReference>
<keyword evidence="1" id="KW-0547">Nucleotide-binding</keyword>
<evidence type="ECO:0000256" key="2">
    <source>
        <dbReference type="ARBA" id="ARBA00022840"/>
    </source>
</evidence>
<name>A0A7C1X292_THERO</name>
<proteinExistence type="inferred from homology"/>
<dbReference type="PANTHER" id="PTHR42759:SF5">
    <property type="entry name" value="METHANOL DEHYDROGENASE REGULATOR"/>
    <property type="match status" value="1"/>
</dbReference>
<dbReference type="AlphaFoldDB" id="A0A7C1X292"/>
<dbReference type="PIRSF" id="PIRSF002849">
    <property type="entry name" value="AAA_ATPase_chaperone_MoxR_prd"/>
    <property type="match status" value="1"/>
</dbReference>
<organism evidence="6">
    <name type="scientific">Thermomicrobium roseum</name>
    <dbReference type="NCBI Taxonomy" id="500"/>
    <lineage>
        <taxon>Bacteria</taxon>
        <taxon>Pseudomonadati</taxon>
        <taxon>Thermomicrobiota</taxon>
        <taxon>Thermomicrobia</taxon>
        <taxon>Thermomicrobiales</taxon>
        <taxon>Thermomicrobiaceae</taxon>
        <taxon>Thermomicrobium</taxon>
    </lineage>
</organism>
<dbReference type="Pfam" id="PF17863">
    <property type="entry name" value="AAA_lid_2"/>
    <property type="match status" value="1"/>
</dbReference>
<evidence type="ECO:0000259" key="5">
    <source>
        <dbReference type="Pfam" id="PF17863"/>
    </source>
</evidence>
<dbReference type="GO" id="GO:0016887">
    <property type="term" value="F:ATP hydrolysis activity"/>
    <property type="evidence" value="ECO:0007669"/>
    <property type="project" value="InterPro"/>
</dbReference>
<evidence type="ECO:0000313" key="6">
    <source>
        <dbReference type="EMBL" id="HEF66420.1"/>
    </source>
</evidence>
<feature type="domain" description="ChlI/MoxR AAA lid" evidence="5">
    <location>
        <begin position="246"/>
        <end position="317"/>
    </location>
</feature>
<dbReference type="EMBL" id="DSJL01000011">
    <property type="protein sequence ID" value="HEF66420.1"/>
    <property type="molecule type" value="Genomic_DNA"/>
</dbReference>
<evidence type="ECO:0000256" key="1">
    <source>
        <dbReference type="ARBA" id="ARBA00022741"/>
    </source>
</evidence>
<reference evidence="6" key="1">
    <citation type="journal article" date="2020" name="mSystems">
        <title>Genome- and Community-Level Interaction Insights into Carbon Utilization and Element Cycling Functions of Hydrothermarchaeota in Hydrothermal Sediment.</title>
        <authorList>
            <person name="Zhou Z."/>
            <person name="Liu Y."/>
            <person name="Xu W."/>
            <person name="Pan J."/>
            <person name="Luo Z.H."/>
            <person name="Li M."/>
        </authorList>
    </citation>
    <scope>NUCLEOTIDE SEQUENCE [LARGE SCALE GENOMIC DNA]</scope>
    <source>
        <strain evidence="6">SpSt-222</strain>
    </source>
</reference>
<evidence type="ECO:0000256" key="3">
    <source>
        <dbReference type="ARBA" id="ARBA00061607"/>
    </source>
</evidence>